<organism evidence="2 3">
    <name type="scientific">Coprococcus hominis</name>
    <name type="common">ex Liu et al. 2022</name>
    <dbReference type="NCBI Taxonomy" id="2763039"/>
    <lineage>
        <taxon>Bacteria</taxon>
        <taxon>Bacillati</taxon>
        <taxon>Bacillota</taxon>
        <taxon>Clostridia</taxon>
        <taxon>Lachnospirales</taxon>
        <taxon>Lachnospiraceae</taxon>
        <taxon>Coprococcus</taxon>
    </lineage>
</organism>
<protein>
    <submittedName>
        <fullName evidence="2">Spore cortex biosynthesis protein YabQ</fullName>
    </submittedName>
</protein>
<keyword evidence="1" id="KW-1133">Transmembrane helix</keyword>
<accession>A0A8I0AIT7</accession>
<sequence>MTEMMEQQSTAFAVCVLCGVIIGFLISCFYALKKAIKMHDVWIGIFDLTFWLALCAMVILVMFYYNSGEIRLYIFLGFFSGAGVYFATINWVVSRLLDYILYGIKMGLRKVILKAKMLVDIICSRR</sequence>
<keyword evidence="1" id="KW-0472">Membrane</keyword>
<dbReference type="NCBIfam" id="TIGR02893">
    <property type="entry name" value="spore_yabQ"/>
    <property type="match status" value="1"/>
</dbReference>
<keyword evidence="3" id="KW-1185">Reference proteome</keyword>
<keyword evidence="1" id="KW-0812">Transmembrane</keyword>
<feature type="transmembrane region" description="Helical" evidence="1">
    <location>
        <begin position="12"/>
        <end position="32"/>
    </location>
</feature>
<dbReference type="Proteomes" id="UP000615234">
    <property type="component" value="Unassembled WGS sequence"/>
</dbReference>
<reference evidence="2 3" key="1">
    <citation type="submission" date="2020-08" db="EMBL/GenBank/DDBJ databases">
        <title>Genome public.</title>
        <authorList>
            <person name="Liu C."/>
            <person name="Sun Q."/>
        </authorList>
    </citation>
    <scope>NUCLEOTIDE SEQUENCE [LARGE SCALE GENOMIC DNA]</scope>
    <source>
        <strain evidence="2 3">NSJ-10</strain>
    </source>
</reference>
<dbReference type="RefSeq" id="WP_117822302.1">
    <property type="nucleotide sequence ID" value="NZ_JACOOX010000002.1"/>
</dbReference>
<evidence type="ECO:0000313" key="3">
    <source>
        <dbReference type="Proteomes" id="UP000615234"/>
    </source>
</evidence>
<feature type="transmembrane region" description="Helical" evidence="1">
    <location>
        <begin position="44"/>
        <end position="65"/>
    </location>
</feature>
<dbReference type="InterPro" id="IPR019074">
    <property type="entry name" value="YabQ"/>
</dbReference>
<dbReference type="EMBL" id="JACOOX010000002">
    <property type="protein sequence ID" value="MBC5662252.1"/>
    <property type="molecule type" value="Genomic_DNA"/>
</dbReference>
<evidence type="ECO:0000256" key="1">
    <source>
        <dbReference type="SAM" id="Phobius"/>
    </source>
</evidence>
<evidence type="ECO:0000313" key="2">
    <source>
        <dbReference type="EMBL" id="MBC5662252.1"/>
    </source>
</evidence>
<dbReference type="Pfam" id="PF09578">
    <property type="entry name" value="Spore_YabQ"/>
    <property type="match status" value="1"/>
</dbReference>
<dbReference type="AlphaFoldDB" id="A0A8I0AIT7"/>
<comment type="caution">
    <text evidence="2">The sequence shown here is derived from an EMBL/GenBank/DDBJ whole genome shotgun (WGS) entry which is preliminary data.</text>
</comment>
<gene>
    <name evidence="2" type="ORF">H8S09_04980</name>
</gene>
<proteinExistence type="predicted"/>
<feature type="transmembrane region" description="Helical" evidence="1">
    <location>
        <begin position="72"/>
        <end position="93"/>
    </location>
</feature>
<name>A0A8I0AIT7_9FIRM</name>